<protein>
    <submittedName>
        <fullName evidence="2">Uncharacterized protein</fullName>
    </submittedName>
</protein>
<name>A0A0K0GIH4_XANOP</name>
<organism evidence="2 3">
    <name type="scientific">Xanthomonas oryzae pv. oryzae (strain PXO99A)</name>
    <dbReference type="NCBI Taxonomy" id="360094"/>
    <lineage>
        <taxon>Bacteria</taxon>
        <taxon>Pseudomonadati</taxon>
        <taxon>Pseudomonadota</taxon>
        <taxon>Gammaproteobacteria</taxon>
        <taxon>Lysobacterales</taxon>
        <taxon>Lysobacteraceae</taxon>
        <taxon>Xanthomonas</taxon>
    </lineage>
</organism>
<proteinExistence type="predicted"/>
<dbReference type="HOGENOM" id="CLU_2170074_0_0_6"/>
<dbReference type="AlphaFoldDB" id="A0A0K0GIH4"/>
<gene>
    <name evidence="2" type="ordered locus">PXO_04481</name>
</gene>
<reference evidence="2 3" key="1">
    <citation type="journal article" date="2008" name="BMC Genomics">
        <title>Genome sequence and rapid evolution of the rice pathogen Xanthomonas oryzae pv. oryzae PXO99A.</title>
        <authorList>
            <person name="Salzberg S.L."/>
            <person name="Sommer D.D."/>
            <person name="Schatz M.C."/>
            <person name="Phillippy A.M."/>
            <person name="Rabinowicz P.D."/>
            <person name="Tsuge S."/>
            <person name="Furutani A."/>
            <person name="Ochiai H."/>
            <person name="Delcher A.L."/>
            <person name="Kelley D."/>
            <person name="Madupu R."/>
            <person name="Puiu D."/>
            <person name="Radune D."/>
            <person name="Shumway M."/>
            <person name="Trapnell C."/>
            <person name="Aparna G."/>
            <person name="Jha G."/>
            <person name="Pandey A."/>
            <person name="Patil P.B."/>
            <person name="Ishihara H."/>
            <person name="Meyer D.F."/>
            <person name="Szurek B."/>
            <person name="Verdier V."/>
            <person name="Koebnik R."/>
            <person name="Dow J.M."/>
            <person name="Ryan R.P."/>
            <person name="Hirata H."/>
            <person name="Tsuyumu S."/>
            <person name="Won Lee S."/>
            <person name="Seo Y.S."/>
            <person name="Sriariyanum M."/>
            <person name="Ronald P.C."/>
            <person name="Sonti R.V."/>
            <person name="Van Sluys M.A."/>
            <person name="Leach J.E."/>
            <person name="White F.F."/>
            <person name="Bogdanove A.J."/>
        </authorList>
    </citation>
    <scope>NUCLEOTIDE SEQUENCE [LARGE SCALE GENOMIC DNA]</scope>
    <source>
        <strain evidence="2 3">PXO99A</strain>
    </source>
</reference>
<evidence type="ECO:0000313" key="2">
    <source>
        <dbReference type="EMBL" id="ACD57927.1"/>
    </source>
</evidence>
<evidence type="ECO:0000313" key="3">
    <source>
        <dbReference type="Proteomes" id="UP000001740"/>
    </source>
</evidence>
<sequence length="111" mass="12057">MHRAPQHTRTRCAKALRFANAGDPAERSAALAVTGITSPCTGTDLADATFVPAHTPSCAGLGSQRQPRRLEPMVLPPALRSSGHCRLIGHPPPGRWTRRSRRRPFRRCDGA</sequence>
<feature type="compositionally biased region" description="Basic residues" evidence="1">
    <location>
        <begin position="96"/>
        <end position="105"/>
    </location>
</feature>
<feature type="region of interest" description="Disordered" evidence="1">
    <location>
        <begin position="82"/>
        <end position="111"/>
    </location>
</feature>
<dbReference type="EMBL" id="CP000967">
    <property type="protein sequence ID" value="ACD57927.1"/>
    <property type="molecule type" value="Genomic_DNA"/>
</dbReference>
<dbReference type="KEGG" id="xop:PXO_04481"/>
<dbReference type="Proteomes" id="UP000001740">
    <property type="component" value="Chromosome"/>
</dbReference>
<accession>A0A0K0GIH4</accession>
<evidence type="ECO:0000256" key="1">
    <source>
        <dbReference type="SAM" id="MobiDB-lite"/>
    </source>
</evidence>